<dbReference type="Pfam" id="PF11792">
    <property type="entry name" value="Baculo_LEF5_C"/>
    <property type="match status" value="1"/>
</dbReference>
<organism evidence="2">
    <name type="scientific">Nilaparvata lugens endogenous nudivirus</name>
    <dbReference type="NCBI Taxonomy" id="1487700"/>
    <lineage>
        <taxon>Viruses</taxon>
        <taxon>Viruses incertae sedis</taxon>
        <taxon>Naldaviricetes</taxon>
        <taxon>Lefavirales</taxon>
        <taxon>Nudiviridae</taxon>
    </lineage>
</organism>
<proteinExistence type="predicted"/>
<name>X5GYA1_9VIRU</name>
<sequence length="98" mass="11062">MFYTWDDDGRTPGGGRMLIATASTDLPAPQFTFDSLFKANSTTTTINIPCERPTKYLYSDKKCVHNYTDPILKQLRRGDEALSSIRTCKKCGFIKCNI</sequence>
<evidence type="ECO:0000259" key="1">
    <source>
        <dbReference type="Pfam" id="PF11792"/>
    </source>
</evidence>
<reference evidence="2" key="1">
    <citation type="journal article" date="2014" name="J. Virol.">
        <title>Brown planthopper nudivirus DNA integrated in its host genome.</title>
        <authorList>
            <person name="Cheng R.L."/>
            <person name="Xi Y."/>
            <person name="Lou Y.H."/>
            <person name="Wang Z."/>
            <person name="Xu J.Y."/>
            <person name="Xu H.J."/>
            <person name="Zhang C.X."/>
        </authorList>
    </citation>
    <scope>NUCLEOTIDE SEQUENCE</scope>
    <source>
        <strain evidence="2">Hangzhou</strain>
    </source>
</reference>
<protein>
    <submittedName>
        <fullName evidence="2">LEF-5</fullName>
    </submittedName>
</protein>
<feature type="domain" description="Baculoviridae late expression factor 5 C-terminal" evidence="1">
    <location>
        <begin position="59"/>
        <end position="92"/>
    </location>
</feature>
<accession>X5GYA1</accession>
<evidence type="ECO:0000313" key="2">
    <source>
        <dbReference type="EMBL" id="AHW98273.1"/>
    </source>
</evidence>
<reference evidence="2" key="2">
    <citation type="submission" date="2014-03" db="EMBL/GenBank/DDBJ databases">
        <authorList>
            <person name="Cheng R."/>
            <person name="Zhang C.-X."/>
        </authorList>
    </citation>
    <scope>NUCLEOTIDE SEQUENCE</scope>
    <source>
        <strain evidence="2">Hangzhou</strain>
    </source>
</reference>
<dbReference type="EMBL" id="KJ566555">
    <property type="protein sequence ID" value="AHW98273.1"/>
    <property type="molecule type" value="Genomic_DNA"/>
</dbReference>
<dbReference type="InterPro" id="IPR021758">
    <property type="entry name" value="Baculo_LEF5_C"/>
</dbReference>